<dbReference type="InterPro" id="IPR017850">
    <property type="entry name" value="Alkaline_phosphatase_core_sf"/>
</dbReference>
<evidence type="ECO:0000256" key="3">
    <source>
        <dbReference type="SAM" id="MobiDB-lite"/>
    </source>
</evidence>
<dbReference type="Proteomes" id="UP000318758">
    <property type="component" value="Chromosome"/>
</dbReference>
<dbReference type="Gene3D" id="3.40.720.10">
    <property type="entry name" value="Alkaline Phosphatase, subunit A"/>
    <property type="match status" value="1"/>
</dbReference>
<protein>
    <submittedName>
        <fullName evidence="5">Alkaline phosphatase</fullName>
    </submittedName>
</protein>
<dbReference type="PROSITE" id="PS51257">
    <property type="entry name" value="PROKAR_LIPOPROTEIN"/>
    <property type="match status" value="1"/>
</dbReference>
<evidence type="ECO:0000256" key="1">
    <source>
        <dbReference type="ARBA" id="ARBA00022553"/>
    </source>
</evidence>
<organism evidence="5 6">
    <name type="scientific">Shewanella marisflavi</name>
    <dbReference type="NCBI Taxonomy" id="260364"/>
    <lineage>
        <taxon>Bacteria</taxon>
        <taxon>Pseudomonadati</taxon>
        <taxon>Pseudomonadota</taxon>
        <taxon>Gammaproteobacteria</taxon>
        <taxon>Alteromonadales</taxon>
        <taxon>Shewanellaceae</taxon>
        <taxon>Shewanella</taxon>
    </lineage>
</organism>
<feature type="chain" id="PRO_5045501459" evidence="4">
    <location>
        <begin position="21"/>
        <end position="556"/>
    </location>
</feature>
<evidence type="ECO:0000256" key="2">
    <source>
        <dbReference type="RuleBase" id="RU003946"/>
    </source>
</evidence>
<dbReference type="RefSeq" id="WP_033538617.1">
    <property type="nucleotide sequence ID" value="NZ_CP041153.1"/>
</dbReference>
<feature type="signal peptide" evidence="4">
    <location>
        <begin position="1"/>
        <end position="20"/>
    </location>
</feature>
<sequence length="556" mass="57869">MNKKLLVLSLAAILGLGACGSDGDNGKDGVAGTPGTDGGNGADGKDWTGVNQWYVDGQNRVTKAADMAKNNQAGAAKNIILFVGDGMGVSTVTAARILDGQLKGQTGEENSLSFETLPHLGLAKTYNVDGQTPDSAGTMTAMVTGVKTDVGVISQAEGVERGVCSTTSGQDLVTSLELAAMAGMSTGVVSTARVTHATPAATYAHVPERNWEADSNLPAEAVTNGCKDIAAQMLDFNNGKGINVVMGGGRRAFIPNTVVDPEGKSGKRNDGRDLTAEWLAQYPNASYVTDRDSFLAMDTSTTEHALGLFNSSHMEYDYDRVEAGVNGEPSLAEMTAKSIDILSKNDKGFVLIVEAGRIDHAHHAGNAARALYDTIALSEAVRVAMEKTSAKDTLLMVTADHSHVFTIAGYPTRGNPILGLVKSNDANGQPSVTNSTDANGLPYTTVGYANGLPYTTVGYANGLGFGSLATGGDERYNYAAAPGRVDLNYVDTQSVGFHQEALVPLGSETHAGEDVAIFARGPGASLVEGTVEQNHIFHVMNFAGDLVNKAETAAAQ</sequence>
<dbReference type="SMART" id="SM00098">
    <property type="entry name" value="alkPPc"/>
    <property type="match status" value="1"/>
</dbReference>
<proteinExistence type="inferred from homology"/>
<keyword evidence="4" id="KW-0732">Signal</keyword>
<dbReference type="EMBL" id="CP041153">
    <property type="protein sequence ID" value="QDF76079.1"/>
    <property type="molecule type" value="Genomic_DNA"/>
</dbReference>
<feature type="region of interest" description="Disordered" evidence="3">
    <location>
        <begin position="24"/>
        <end position="44"/>
    </location>
</feature>
<dbReference type="PANTHER" id="PTHR11596">
    <property type="entry name" value="ALKALINE PHOSPHATASE"/>
    <property type="match status" value="1"/>
</dbReference>
<evidence type="ECO:0000313" key="6">
    <source>
        <dbReference type="Proteomes" id="UP000318758"/>
    </source>
</evidence>
<name>A0ABX5WNM7_9GAMM</name>
<evidence type="ECO:0000256" key="4">
    <source>
        <dbReference type="SAM" id="SignalP"/>
    </source>
</evidence>
<dbReference type="CDD" id="cd16012">
    <property type="entry name" value="ALP"/>
    <property type="match status" value="1"/>
</dbReference>
<reference evidence="5 6" key="1">
    <citation type="submission" date="2019-06" db="EMBL/GenBank/DDBJ databases">
        <title>Complete genome of Shewanella marisflavi ECSMB14101, a mussel settlement-inducing bacterium isolated from East China Sea.</title>
        <authorList>
            <person name="Yang J."/>
            <person name="Liang X."/>
            <person name="Chang R."/>
            <person name="Peng L."/>
        </authorList>
    </citation>
    <scope>NUCLEOTIDE SEQUENCE [LARGE SCALE GENOMIC DNA]</scope>
    <source>
        <strain evidence="5 6">ECSMB14101</strain>
    </source>
</reference>
<keyword evidence="1" id="KW-0597">Phosphoprotein</keyword>
<accession>A0ABX5WNM7</accession>
<dbReference type="PANTHER" id="PTHR11596:SF5">
    <property type="entry name" value="ALKALINE PHOSPHATASE"/>
    <property type="match status" value="1"/>
</dbReference>
<evidence type="ECO:0000313" key="5">
    <source>
        <dbReference type="EMBL" id="QDF76079.1"/>
    </source>
</evidence>
<dbReference type="InterPro" id="IPR001952">
    <property type="entry name" value="Alkaline_phosphatase"/>
</dbReference>
<keyword evidence="6" id="KW-1185">Reference proteome</keyword>
<dbReference type="SUPFAM" id="SSF53649">
    <property type="entry name" value="Alkaline phosphatase-like"/>
    <property type="match status" value="1"/>
</dbReference>
<dbReference type="Pfam" id="PF00245">
    <property type="entry name" value="Alk_phosphatase"/>
    <property type="match status" value="1"/>
</dbReference>
<gene>
    <name evidence="5" type="ORF">FGA12_13515</name>
</gene>
<dbReference type="PRINTS" id="PR00113">
    <property type="entry name" value="ALKPHPHTASE"/>
</dbReference>
<comment type="similarity">
    <text evidence="2">Belongs to the alkaline phosphatase family.</text>
</comment>